<evidence type="ECO:0000256" key="3">
    <source>
        <dbReference type="ARBA" id="ARBA00022737"/>
    </source>
</evidence>
<feature type="region of interest" description="Disordered" evidence="4">
    <location>
        <begin position="1057"/>
        <end position="1083"/>
    </location>
</feature>
<feature type="domain" description="PPM-type phosphatase" evidence="6">
    <location>
        <begin position="798"/>
        <end position="1015"/>
    </location>
</feature>
<dbReference type="InterPro" id="IPR050216">
    <property type="entry name" value="LRR_domain-containing"/>
</dbReference>
<dbReference type="OrthoDB" id="737510at2759"/>
<dbReference type="InterPro" id="IPR055414">
    <property type="entry name" value="LRR_R13L4/SHOC2-like"/>
</dbReference>
<dbReference type="SUPFAM" id="SSF50729">
    <property type="entry name" value="PH domain-like"/>
    <property type="match status" value="1"/>
</dbReference>
<dbReference type="InParanoid" id="A0A6L2PCF3"/>
<evidence type="ECO:0000259" key="5">
    <source>
        <dbReference type="PROSITE" id="PS50003"/>
    </source>
</evidence>
<dbReference type="SUPFAM" id="SSF52058">
    <property type="entry name" value="L domain-like"/>
    <property type="match status" value="2"/>
</dbReference>
<comment type="caution">
    <text evidence="7">The sequence shown here is derived from an EMBL/GenBank/DDBJ whole genome shotgun (WGS) entry which is preliminary data.</text>
</comment>
<feature type="region of interest" description="Disordered" evidence="4">
    <location>
        <begin position="1"/>
        <end position="32"/>
    </location>
</feature>
<dbReference type="SMART" id="SM00369">
    <property type="entry name" value="LRR_TYP"/>
    <property type="match status" value="13"/>
</dbReference>
<feature type="compositionally biased region" description="Basic and acidic residues" evidence="4">
    <location>
        <begin position="1"/>
        <end position="12"/>
    </location>
</feature>
<dbReference type="Proteomes" id="UP000502823">
    <property type="component" value="Unassembled WGS sequence"/>
</dbReference>
<keyword evidence="3" id="KW-0677">Repeat</keyword>
<sequence>MVKVDVIEETREQPGSGNLGRRRSRRLGSTRGLQPAAGLGNGWVRVFSGLEQQQETRGTLVYLTHGTTVRDICRDLVLTEDYGGGPSHRLSTDDCPLALQDAFLERLGYTNAMRRARIGIDPELRHLLCFHTGPAMPLPGLKGLKKCGAVLVLKGLVFPQWRRRPIALLNSRLFLYPGEATCDPEVFDLSGGEVSVRSPKSGRLVLRVAPRDSAKVRHIFLGFNEFWERNLWMSWIRQATQLESCAPRLDLSGEGLERLPESLPTFLHVQELHLGRNRLSDGNLKMLTQLPRLRSLHLSGNALREFPADLLQLFALSHLDLSDNSLTDLPEDICCLTSLEELRIDRNALCRLPRTLTSLQKLRNLLVGHNNLPELPGFLLAMKALTSLDFQGNRVESSKMPCKHEVNSSPLGRVNLRANLLKGNIILGNYGNMTQLDVSENNIETLDLSALNKLECVQCSRNQMVELTLNGKALISLIAGNNRLQKLHISPSPIHLKHLDVSYNELESLPDWIAGCHQLRALFASHNKLKALPEHLFCNELSSLQTLQLSYNQLQTLPRVIQHIPLQELFLQSNSLTTLPANFFNISTRMRVLNVSNNCLCVLPNGCHQDHQLEKLYLTANCLADNSLDVLGRFTNLHTLHAAYNSITTLPESCVAVWTELEELVLSGNKLQNLPDNITCLKHLRVLRVHSNHLQTIPCFAKMMSLKVLDLAHNCLDRVNLATLVPQQLQFLDLSCNSKLYVDPRQFQMYRTHRPMSLVDVSGQNRTCLPSTPYHDGGGYLGPPWKVGFSETAGHQERLYITQIRLPAFCNMEGLFGMFDGGNNNDIPNILTKAVPRMLLEERTVKETASEYMKYTMLSAHRELKETGQKYGVCGTLCHIVQKKLSGPSSFIPGSHHRYTMRVASVGEARAVLCRHSGPINLCQAAHEHVNHSQLGRSAMFPLVIPDPHVTEVELDETDECLIIANKRFWEVVSMEEAAHEIGDISNAILAAKRLQDLAQSYGSEENLSIMVVHFGNLASTNEDQMMQELRHTIQKTKQQCWCNCCCGDGPHKQRYYMQNPPDADRSSPSGQSDHASSDCMGRNRMLEQEKMTTLYKNHLMTTQSVLMHENGTKKMGPAIERRSYRDSKRSNSGVLKAIRSKLDAYSNGHLADAEEETGSDRSGTQVSEEQFKCWEYMLEQNTQLLFDKELDTLSRGFGRRGLSRTGVTLDPLWPQTSASLRHRGKALSRSSPHLSDSAAGPAVPFLSRHFGSARSFNPTGRPSARFGSGRQVLNGGPNAAYFGSLQRLIPYNLEYNFSVIQERGGNHDSLEQESRMQQYWGVTTTEL</sequence>
<keyword evidence="8" id="KW-1185">Reference proteome</keyword>
<dbReference type="EMBL" id="BLKM01000200">
    <property type="protein sequence ID" value="GFG30161.1"/>
    <property type="molecule type" value="Genomic_DNA"/>
</dbReference>
<dbReference type="Pfam" id="PF00481">
    <property type="entry name" value="PP2C"/>
    <property type="match status" value="1"/>
</dbReference>
<dbReference type="PROSITE" id="PS51746">
    <property type="entry name" value="PPM_2"/>
    <property type="match status" value="1"/>
</dbReference>
<evidence type="ECO:0000313" key="8">
    <source>
        <dbReference type="Proteomes" id="UP000502823"/>
    </source>
</evidence>
<gene>
    <name evidence="7" type="ORF">Cfor_10149</name>
</gene>
<dbReference type="InterPro" id="IPR055071">
    <property type="entry name" value="RA_PHLPP-like"/>
</dbReference>
<reference evidence="8" key="1">
    <citation type="submission" date="2020-01" db="EMBL/GenBank/DDBJ databases">
        <title>Draft genome sequence of the Termite Coptotermes fromosanus.</title>
        <authorList>
            <person name="Itakura S."/>
            <person name="Yosikawa Y."/>
            <person name="Umezawa K."/>
        </authorList>
    </citation>
    <scope>NUCLEOTIDE SEQUENCE [LARGE SCALE GENOMIC DNA]</scope>
</reference>
<evidence type="ECO:0000313" key="7">
    <source>
        <dbReference type="EMBL" id="GFG30161.1"/>
    </source>
</evidence>
<dbReference type="Pfam" id="PF13855">
    <property type="entry name" value="LRR_8"/>
    <property type="match status" value="3"/>
</dbReference>
<evidence type="ECO:0000259" key="6">
    <source>
        <dbReference type="PROSITE" id="PS51746"/>
    </source>
</evidence>
<dbReference type="PROSITE" id="PS50003">
    <property type="entry name" value="PH_DOMAIN"/>
    <property type="match status" value="1"/>
</dbReference>
<dbReference type="CDD" id="cd00143">
    <property type="entry name" value="PP2Cc"/>
    <property type="match status" value="1"/>
</dbReference>
<feature type="region of interest" description="Disordered" evidence="4">
    <location>
        <begin position="1113"/>
        <end position="1134"/>
    </location>
</feature>
<dbReference type="SUPFAM" id="SSF81606">
    <property type="entry name" value="PP2C-like"/>
    <property type="match status" value="1"/>
</dbReference>
<dbReference type="PANTHER" id="PTHR48051:SF46">
    <property type="entry name" value="LEUCINE RICH REPEAT-CONTAINING DOMAIN PROTEIN"/>
    <property type="match status" value="1"/>
</dbReference>
<dbReference type="InterPro" id="IPR001849">
    <property type="entry name" value="PH_domain"/>
</dbReference>
<dbReference type="FunCoup" id="A0A6L2PCF3">
    <property type="interactions" value="8"/>
</dbReference>
<dbReference type="PRINTS" id="PR00019">
    <property type="entry name" value="LEURICHRPT"/>
</dbReference>
<protein>
    <recommendedName>
        <fullName evidence="9">PPM-type phosphatase domain-containing protein</fullName>
    </recommendedName>
</protein>
<dbReference type="PANTHER" id="PTHR48051">
    <property type="match status" value="1"/>
</dbReference>
<evidence type="ECO:0000256" key="4">
    <source>
        <dbReference type="SAM" id="MobiDB-lite"/>
    </source>
</evidence>
<name>A0A6L2PCF3_COPFO</name>
<dbReference type="InterPro" id="IPR001611">
    <property type="entry name" value="Leu-rich_rpt"/>
</dbReference>
<evidence type="ECO:0000256" key="1">
    <source>
        <dbReference type="ARBA" id="ARBA00022614"/>
    </source>
</evidence>
<accession>A0A6L2PCF3</accession>
<dbReference type="Pfam" id="PF23598">
    <property type="entry name" value="LRR_14"/>
    <property type="match status" value="1"/>
</dbReference>
<dbReference type="GO" id="GO:0046872">
    <property type="term" value="F:metal ion binding"/>
    <property type="evidence" value="ECO:0007669"/>
    <property type="project" value="UniProtKB-KW"/>
</dbReference>
<dbReference type="GO" id="GO:0005737">
    <property type="term" value="C:cytoplasm"/>
    <property type="evidence" value="ECO:0007669"/>
    <property type="project" value="TreeGrafter"/>
</dbReference>
<dbReference type="SMART" id="SM00364">
    <property type="entry name" value="LRR_BAC"/>
    <property type="match status" value="12"/>
</dbReference>
<evidence type="ECO:0000256" key="2">
    <source>
        <dbReference type="ARBA" id="ARBA00022723"/>
    </source>
</evidence>
<evidence type="ECO:0008006" key="9">
    <source>
        <dbReference type="Google" id="ProtNLM"/>
    </source>
</evidence>
<keyword evidence="2" id="KW-0479">Metal-binding</keyword>
<dbReference type="InterPro" id="IPR032675">
    <property type="entry name" value="LRR_dom_sf"/>
</dbReference>
<feature type="domain" description="PH" evidence="5">
    <location>
        <begin position="143"/>
        <end position="241"/>
    </location>
</feature>
<dbReference type="InterPro" id="IPR001932">
    <property type="entry name" value="PPM-type_phosphatase-like_dom"/>
</dbReference>
<keyword evidence="1" id="KW-0433">Leucine-rich repeat</keyword>
<dbReference type="SMART" id="SM00332">
    <property type="entry name" value="PP2Cc"/>
    <property type="match status" value="1"/>
</dbReference>
<proteinExistence type="predicted"/>
<dbReference type="InterPro" id="IPR003591">
    <property type="entry name" value="Leu-rich_rpt_typical-subtyp"/>
</dbReference>
<feature type="compositionally biased region" description="Basic and acidic residues" evidence="4">
    <location>
        <begin position="1120"/>
        <end position="1130"/>
    </location>
</feature>
<organism evidence="7 8">
    <name type="scientific">Coptotermes formosanus</name>
    <name type="common">Formosan subterranean termite</name>
    <dbReference type="NCBI Taxonomy" id="36987"/>
    <lineage>
        <taxon>Eukaryota</taxon>
        <taxon>Metazoa</taxon>
        <taxon>Ecdysozoa</taxon>
        <taxon>Arthropoda</taxon>
        <taxon>Hexapoda</taxon>
        <taxon>Insecta</taxon>
        <taxon>Pterygota</taxon>
        <taxon>Neoptera</taxon>
        <taxon>Polyneoptera</taxon>
        <taxon>Dictyoptera</taxon>
        <taxon>Blattodea</taxon>
        <taxon>Blattoidea</taxon>
        <taxon>Termitoidae</taxon>
        <taxon>Rhinotermitidae</taxon>
        <taxon>Coptotermes</taxon>
    </lineage>
</organism>
<dbReference type="PROSITE" id="PS51450">
    <property type="entry name" value="LRR"/>
    <property type="match status" value="4"/>
</dbReference>
<dbReference type="Gene3D" id="3.80.10.10">
    <property type="entry name" value="Ribonuclease Inhibitor"/>
    <property type="match status" value="3"/>
</dbReference>
<dbReference type="Pfam" id="PF23010">
    <property type="entry name" value="RA_3"/>
    <property type="match status" value="1"/>
</dbReference>
<dbReference type="InterPro" id="IPR036457">
    <property type="entry name" value="PPM-type-like_dom_sf"/>
</dbReference>
<dbReference type="Gene3D" id="3.60.40.10">
    <property type="entry name" value="PPM-type phosphatase domain"/>
    <property type="match status" value="1"/>
</dbReference>